<evidence type="ECO:0000313" key="3">
    <source>
        <dbReference type="Proteomes" id="UP000327085"/>
    </source>
</evidence>
<accession>A0A5E4GI26</accession>
<reference evidence="3" key="1">
    <citation type="journal article" date="2020" name="Plant J.">
        <title>Transposons played a major role in the diversification between the closely related almond and peach genomes: results from the almond genome sequence.</title>
        <authorList>
            <person name="Alioto T."/>
            <person name="Alexiou K.G."/>
            <person name="Bardil A."/>
            <person name="Barteri F."/>
            <person name="Castanera R."/>
            <person name="Cruz F."/>
            <person name="Dhingra A."/>
            <person name="Duval H."/>
            <person name="Fernandez I Marti A."/>
            <person name="Frias L."/>
            <person name="Galan B."/>
            <person name="Garcia J.L."/>
            <person name="Howad W."/>
            <person name="Gomez-Garrido J."/>
            <person name="Gut M."/>
            <person name="Julca I."/>
            <person name="Morata J."/>
            <person name="Puigdomenech P."/>
            <person name="Ribeca P."/>
            <person name="Rubio Cabetas M.J."/>
            <person name="Vlasova A."/>
            <person name="Wirthensohn M."/>
            <person name="Garcia-Mas J."/>
            <person name="Gabaldon T."/>
            <person name="Casacuberta J.M."/>
            <person name="Arus P."/>
        </authorList>
    </citation>
    <scope>NUCLEOTIDE SEQUENCE [LARGE SCALE GENOMIC DNA]</scope>
    <source>
        <strain evidence="3">cv. Texas</strain>
    </source>
</reference>
<evidence type="ECO:0000313" key="2">
    <source>
        <dbReference type="EMBL" id="VVA39509.1"/>
    </source>
</evidence>
<feature type="region of interest" description="Disordered" evidence="1">
    <location>
        <begin position="40"/>
        <end position="72"/>
    </location>
</feature>
<gene>
    <name evidence="2" type="ORF">ALMOND_2B025193</name>
</gene>
<dbReference type="Proteomes" id="UP000327085">
    <property type="component" value="Chromosome 3"/>
</dbReference>
<dbReference type="Gramene" id="VVA39509">
    <property type="protein sequence ID" value="VVA39509"/>
    <property type="gene ID" value="Prudul26B025193"/>
</dbReference>
<protein>
    <submittedName>
        <fullName evidence="2">Uncharacterized protein</fullName>
    </submittedName>
</protein>
<organism evidence="2 3">
    <name type="scientific">Prunus dulcis</name>
    <name type="common">Almond</name>
    <name type="synonym">Amygdalus dulcis</name>
    <dbReference type="NCBI Taxonomy" id="3755"/>
    <lineage>
        <taxon>Eukaryota</taxon>
        <taxon>Viridiplantae</taxon>
        <taxon>Streptophyta</taxon>
        <taxon>Embryophyta</taxon>
        <taxon>Tracheophyta</taxon>
        <taxon>Spermatophyta</taxon>
        <taxon>Magnoliopsida</taxon>
        <taxon>eudicotyledons</taxon>
        <taxon>Gunneridae</taxon>
        <taxon>Pentapetalae</taxon>
        <taxon>rosids</taxon>
        <taxon>fabids</taxon>
        <taxon>Rosales</taxon>
        <taxon>Rosaceae</taxon>
        <taxon>Amygdaloideae</taxon>
        <taxon>Amygdaleae</taxon>
        <taxon>Prunus</taxon>
    </lineage>
</organism>
<dbReference type="EMBL" id="CABIKO010000803">
    <property type="protein sequence ID" value="VVA39509.1"/>
    <property type="molecule type" value="Genomic_DNA"/>
</dbReference>
<name>A0A5E4GI26_PRUDU</name>
<proteinExistence type="predicted"/>
<dbReference type="InParanoid" id="A0A5E4GI26"/>
<evidence type="ECO:0000256" key="1">
    <source>
        <dbReference type="SAM" id="MobiDB-lite"/>
    </source>
</evidence>
<sequence>MHAFRTTNQSASKPDQPFLKDELFEVAFLAAKCGRQRLQFPEMETRSGHGRGGGESTNHSLMHKSIFSLKGG</sequence>
<dbReference type="AlphaFoldDB" id="A0A5E4GI26"/>